<dbReference type="GO" id="GO:0005524">
    <property type="term" value="F:ATP binding"/>
    <property type="evidence" value="ECO:0007669"/>
    <property type="project" value="InterPro"/>
</dbReference>
<accession>A0A5N7D020</accession>
<dbReference type="EMBL" id="ML736827">
    <property type="protein sequence ID" value="KAE8399772.1"/>
    <property type="molecule type" value="Genomic_DNA"/>
</dbReference>
<gene>
    <name evidence="2" type="ORF">BDV37DRAFT_297536</name>
</gene>
<dbReference type="GeneID" id="43675035"/>
<reference evidence="2 3" key="1">
    <citation type="submission" date="2019-04" db="EMBL/GenBank/DDBJ databases">
        <authorList>
            <consortium name="DOE Joint Genome Institute"/>
            <person name="Mondo S."/>
            <person name="Kjaerbolling I."/>
            <person name="Vesth T."/>
            <person name="Frisvad J.C."/>
            <person name="Nybo J.L."/>
            <person name="Theobald S."/>
            <person name="Kildgaard S."/>
            <person name="Isbrandt T."/>
            <person name="Kuo A."/>
            <person name="Sato A."/>
            <person name="Lyhne E.K."/>
            <person name="Kogle M.E."/>
            <person name="Wiebenga A."/>
            <person name="Kun R.S."/>
            <person name="Lubbers R.J."/>
            <person name="Makela M.R."/>
            <person name="Barry K."/>
            <person name="Chovatia M."/>
            <person name="Clum A."/>
            <person name="Daum C."/>
            <person name="Haridas S."/>
            <person name="He G."/>
            <person name="LaButti K."/>
            <person name="Lipzen A."/>
            <person name="Riley R."/>
            <person name="Salamov A."/>
            <person name="Simmons B.A."/>
            <person name="Magnuson J.K."/>
            <person name="Henrissat B."/>
            <person name="Mortensen U.H."/>
            <person name="Larsen T.O."/>
            <person name="Devries R.P."/>
            <person name="Grigoriev I.V."/>
            <person name="Machida M."/>
            <person name="Baker S.E."/>
            <person name="Andersen M.R."/>
            <person name="Cantor M.N."/>
            <person name="Hua S.X."/>
        </authorList>
    </citation>
    <scope>NUCLEOTIDE SEQUENCE [LARGE SCALE GENOMIC DNA]</scope>
    <source>
        <strain evidence="2 3">CBS 119388</strain>
    </source>
</reference>
<dbReference type="PROSITE" id="PS50011">
    <property type="entry name" value="PROTEIN_KINASE_DOM"/>
    <property type="match status" value="1"/>
</dbReference>
<organism evidence="2 3">
    <name type="scientific">Aspergillus pseudonomiae</name>
    <dbReference type="NCBI Taxonomy" id="1506151"/>
    <lineage>
        <taxon>Eukaryota</taxon>
        <taxon>Fungi</taxon>
        <taxon>Dikarya</taxon>
        <taxon>Ascomycota</taxon>
        <taxon>Pezizomycotina</taxon>
        <taxon>Eurotiomycetes</taxon>
        <taxon>Eurotiomycetidae</taxon>
        <taxon>Eurotiales</taxon>
        <taxon>Aspergillaceae</taxon>
        <taxon>Aspergillus</taxon>
        <taxon>Aspergillus subgen. Circumdati</taxon>
    </lineage>
</organism>
<dbReference type="RefSeq" id="XP_031937091.1">
    <property type="nucleotide sequence ID" value="XM_032090344.1"/>
</dbReference>
<keyword evidence="2" id="KW-0418">Kinase</keyword>
<dbReference type="OrthoDB" id="4496730at2759"/>
<dbReference type="GO" id="GO:0004672">
    <property type="term" value="F:protein kinase activity"/>
    <property type="evidence" value="ECO:0007669"/>
    <property type="project" value="InterPro"/>
</dbReference>
<evidence type="ECO:0000259" key="1">
    <source>
        <dbReference type="PROSITE" id="PS50011"/>
    </source>
</evidence>
<name>A0A5N7D020_9EURO</name>
<dbReference type="Gene3D" id="1.10.510.10">
    <property type="entry name" value="Transferase(Phosphotransferase) domain 1"/>
    <property type="match status" value="1"/>
</dbReference>
<keyword evidence="3" id="KW-1185">Reference proteome</keyword>
<protein>
    <submittedName>
        <fullName evidence="2">Kinase-like domain-containing protein</fullName>
    </submittedName>
</protein>
<evidence type="ECO:0000313" key="3">
    <source>
        <dbReference type="Proteomes" id="UP000325579"/>
    </source>
</evidence>
<dbReference type="SMART" id="SM00220">
    <property type="entry name" value="S_TKc"/>
    <property type="match status" value="1"/>
</dbReference>
<sequence>MTTEIASIGPYEVLAWPDRLGSLGVGRDSVSSYSKSSPINIVTARHRLTRERFAIKAESIQSLINEAHILHAVSGGIGIPQLHWFETVDERDVLVTDLYGPCLEEIFCKSGRYFSMQMLLQLAEPLLSRIEFIHSRNIIHGNLNPWSFALGNMEWQNQQVLLVDFNTQIAPEATIHCDLYAVGQILAYFYRGRESWEQYQESMKGGYDQETAPVIVQYFQEISSCKAKNPDYGHLKQVFHTALQDLAFHLAIALDLKGPRAITKGLPPRIDALPSMTTESLFDALNLKLSQSGRQIGRSTATLRACEWLDLLELFDDILKIYTIILLRDRPFVKKEQFLRAYQLPNRLWRDLHWFLKRINSGTDGISSIFRRTINERAYKFISALYDIYPSYRPYWTEYLLTLARERKEIVLIDEKPVWTQTVLYWQVQLGRERA</sequence>
<dbReference type="SUPFAM" id="SSF56112">
    <property type="entry name" value="Protein kinase-like (PK-like)"/>
    <property type="match status" value="1"/>
</dbReference>
<dbReference type="AlphaFoldDB" id="A0A5N7D020"/>
<proteinExistence type="predicted"/>
<dbReference type="InterPro" id="IPR011009">
    <property type="entry name" value="Kinase-like_dom_sf"/>
</dbReference>
<evidence type="ECO:0000313" key="2">
    <source>
        <dbReference type="EMBL" id="KAE8399772.1"/>
    </source>
</evidence>
<dbReference type="InterPro" id="IPR050235">
    <property type="entry name" value="CK1_Ser-Thr_kinase"/>
</dbReference>
<feature type="domain" description="Protein kinase" evidence="1">
    <location>
        <begin position="14"/>
        <end position="412"/>
    </location>
</feature>
<dbReference type="PANTHER" id="PTHR11909">
    <property type="entry name" value="CASEIN KINASE-RELATED"/>
    <property type="match status" value="1"/>
</dbReference>
<dbReference type="InterPro" id="IPR000719">
    <property type="entry name" value="Prot_kinase_dom"/>
</dbReference>
<dbReference type="Proteomes" id="UP000325579">
    <property type="component" value="Unassembled WGS sequence"/>
</dbReference>
<keyword evidence="2" id="KW-0808">Transferase</keyword>